<name>A0AAW2YK72_9EUKA</name>
<protein>
    <submittedName>
        <fullName evidence="1">Uncharacterized protein</fullName>
    </submittedName>
</protein>
<keyword evidence="2" id="KW-1185">Reference proteome</keyword>
<evidence type="ECO:0000313" key="1">
    <source>
        <dbReference type="EMBL" id="KAL0477414.1"/>
    </source>
</evidence>
<gene>
    <name evidence="1" type="ORF">AKO1_005790</name>
</gene>
<evidence type="ECO:0000313" key="2">
    <source>
        <dbReference type="Proteomes" id="UP001431209"/>
    </source>
</evidence>
<organism evidence="1 2">
    <name type="scientific">Acrasis kona</name>
    <dbReference type="NCBI Taxonomy" id="1008807"/>
    <lineage>
        <taxon>Eukaryota</taxon>
        <taxon>Discoba</taxon>
        <taxon>Heterolobosea</taxon>
        <taxon>Tetramitia</taxon>
        <taxon>Eutetramitia</taxon>
        <taxon>Acrasidae</taxon>
        <taxon>Acrasis</taxon>
    </lineage>
</organism>
<dbReference type="EMBL" id="JAOPGA020000167">
    <property type="protein sequence ID" value="KAL0477414.1"/>
    <property type="molecule type" value="Genomic_DNA"/>
</dbReference>
<reference evidence="1 2" key="1">
    <citation type="submission" date="2024-03" db="EMBL/GenBank/DDBJ databases">
        <title>The Acrasis kona genome and developmental transcriptomes reveal deep origins of eukaryotic multicellular pathways.</title>
        <authorList>
            <person name="Sheikh S."/>
            <person name="Fu C.-J."/>
            <person name="Brown M.W."/>
            <person name="Baldauf S.L."/>
        </authorList>
    </citation>
    <scope>NUCLEOTIDE SEQUENCE [LARGE SCALE GENOMIC DNA]</scope>
    <source>
        <strain evidence="1 2">ATCC MYA-3509</strain>
    </source>
</reference>
<proteinExistence type="predicted"/>
<dbReference type="AlphaFoldDB" id="A0AAW2YK72"/>
<accession>A0AAW2YK72</accession>
<comment type="caution">
    <text evidence="1">The sequence shown here is derived from an EMBL/GenBank/DDBJ whole genome shotgun (WGS) entry which is preliminary data.</text>
</comment>
<sequence>MNEDGIFEFFDESMLSSCENQDFTAFLNPSAIEDMVPSNLEDFEVDPELLNVPEQNTFEQVKVQPEDIVPEACTSELPTEPEQAPEDDSNQPSWTIHNVRSDVYGPYVQIKVRTRDEDEEWNQIPECMYSSIRYIMSISIDANILPRFNAPLIMCKVGVVDEAGTEIKKSNGENVLKGPKEIQNLELNRTTNALECDIPIKWTSVSFHHSKRKFAFDLTFFDFAEGTTTLLFGARSKSFHTFARRPKVSERPQKEKVNKRPTVTPSTINTAVCKKRKMTKVIVGETKSESFMKFASLLERLIAMKSSLNEEEREFAEQLVQEKLGAIKLQENETTL</sequence>
<dbReference type="Proteomes" id="UP001431209">
    <property type="component" value="Unassembled WGS sequence"/>
</dbReference>